<organism evidence="5 6">
    <name type="scientific">Leadbetterella byssophila (strain DSM 17132 / JCM 16389 / KACC 11308 / NBRC 106382 / 4M15)</name>
    <dbReference type="NCBI Taxonomy" id="649349"/>
    <lineage>
        <taxon>Bacteria</taxon>
        <taxon>Pseudomonadati</taxon>
        <taxon>Bacteroidota</taxon>
        <taxon>Cytophagia</taxon>
        <taxon>Cytophagales</taxon>
        <taxon>Leadbetterellaceae</taxon>
        <taxon>Leadbetterella</taxon>
    </lineage>
</organism>
<dbReference type="GO" id="GO:0016998">
    <property type="term" value="P:cell wall macromolecule catabolic process"/>
    <property type="evidence" value="ECO:0007669"/>
    <property type="project" value="InterPro"/>
</dbReference>
<dbReference type="HOGENOM" id="CLU_044973_6_2_10"/>
<keyword evidence="6" id="KW-1185">Reference proteome</keyword>
<keyword evidence="2 5" id="KW-0378">Hydrolase</keyword>
<dbReference type="PROSITE" id="PS51904">
    <property type="entry name" value="GLYCOSYL_HYDROL_F25_2"/>
    <property type="match status" value="1"/>
</dbReference>
<evidence type="ECO:0000256" key="3">
    <source>
        <dbReference type="ARBA" id="ARBA00023295"/>
    </source>
</evidence>
<protein>
    <submittedName>
        <fullName evidence="5">Glycoside hydrolase family 25</fullName>
    </submittedName>
</protein>
<dbReference type="GO" id="GO:0016052">
    <property type="term" value="P:carbohydrate catabolic process"/>
    <property type="evidence" value="ECO:0007669"/>
    <property type="project" value="TreeGrafter"/>
</dbReference>
<keyword evidence="4" id="KW-0472">Membrane</keyword>
<dbReference type="InterPro" id="IPR018077">
    <property type="entry name" value="Glyco_hydro_fam25_subgr"/>
</dbReference>
<dbReference type="GO" id="GO:0003796">
    <property type="term" value="F:lysozyme activity"/>
    <property type="evidence" value="ECO:0007669"/>
    <property type="project" value="InterPro"/>
</dbReference>
<accession>E4RXT9</accession>
<dbReference type="SUPFAM" id="SSF51445">
    <property type="entry name" value="(Trans)glycosidases"/>
    <property type="match status" value="1"/>
</dbReference>
<dbReference type="Pfam" id="PF01183">
    <property type="entry name" value="Glyco_hydro_25"/>
    <property type="match status" value="1"/>
</dbReference>
<proteinExistence type="inferred from homology"/>
<keyword evidence="3" id="KW-0326">Glycosidase</keyword>
<dbReference type="Proteomes" id="UP000007435">
    <property type="component" value="Chromosome"/>
</dbReference>
<dbReference type="SMART" id="SM00641">
    <property type="entry name" value="Glyco_25"/>
    <property type="match status" value="1"/>
</dbReference>
<dbReference type="eggNOG" id="COG3757">
    <property type="taxonomic scope" value="Bacteria"/>
</dbReference>
<dbReference type="GO" id="GO:0009253">
    <property type="term" value="P:peptidoglycan catabolic process"/>
    <property type="evidence" value="ECO:0007669"/>
    <property type="project" value="InterPro"/>
</dbReference>
<dbReference type="KEGG" id="lby:Lbys_3385"/>
<dbReference type="PANTHER" id="PTHR34135">
    <property type="entry name" value="LYSOZYME"/>
    <property type="match status" value="1"/>
</dbReference>
<keyword evidence="4" id="KW-1133">Transmembrane helix</keyword>
<evidence type="ECO:0000256" key="1">
    <source>
        <dbReference type="ARBA" id="ARBA00010646"/>
    </source>
</evidence>
<dbReference type="EMBL" id="CP002305">
    <property type="protein sequence ID" value="ADQ19036.1"/>
    <property type="molecule type" value="Genomic_DNA"/>
</dbReference>
<keyword evidence="4" id="KW-0812">Transmembrane</keyword>
<dbReference type="PANTHER" id="PTHR34135:SF2">
    <property type="entry name" value="LYSOZYME"/>
    <property type="match status" value="1"/>
</dbReference>
<dbReference type="STRING" id="649349.Lbys_3385"/>
<dbReference type="InterPro" id="IPR017853">
    <property type="entry name" value="GH"/>
</dbReference>
<gene>
    <name evidence="5" type="ordered locus">Lbys_3385</name>
</gene>
<dbReference type="InterPro" id="IPR002053">
    <property type="entry name" value="Glyco_hydro_25"/>
</dbReference>
<evidence type="ECO:0000313" key="6">
    <source>
        <dbReference type="Proteomes" id="UP000007435"/>
    </source>
</evidence>
<dbReference type="CAZy" id="GH25">
    <property type="family name" value="Glycoside Hydrolase Family 25"/>
</dbReference>
<reference key="1">
    <citation type="submission" date="2010-11" db="EMBL/GenBank/DDBJ databases">
        <title>The complete genome of Leadbetterella byssophila DSM 17132.</title>
        <authorList>
            <consortium name="US DOE Joint Genome Institute (JGI-PGF)"/>
            <person name="Lucas S."/>
            <person name="Copeland A."/>
            <person name="Lapidus A."/>
            <person name="Glavina del Rio T."/>
            <person name="Dalin E."/>
            <person name="Tice H."/>
            <person name="Bruce D."/>
            <person name="Goodwin L."/>
            <person name="Pitluck S."/>
            <person name="Kyrpides N."/>
            <person name="Mavromatis K."/>
            <person name="Ivanova N."/>
            <person name="Teshima H."/>
            <person name="Brettin T."/>
            <person name="Detter J.C."/>
            <person name="Han C."/>
            <person name="Tapia R."/>
            <person name="Land M."/>
            <person name="Hauser L."/>
            <person name="Markowitz V."/>
            <person name="Cheng J.-F."/>
            <person name="Hugenholtz P."/>
            <person name="Woyke T."/>
            <person name="Wu D."/>
            <person name="Tindall B."/>
            <person name="Pomrenke H.G."/>
            <person name="Brambilla E."/>
            <person name="Klenk H.-P."/>
            <person name="Eisen J.A."/>
        </authorList>
    </citation>
    <scope>NUCLEOTIDE SEQUENCE [LARGE SCALE GENOMIC DNA]</scope>
    <source>
        <strain>DSM 17132</strain>
    </source>
</reference>
<dbReference type="Gene3D" id="3.20.20.80">
    <property type="entry name" value="Glycosidases"/>
    <property type="match status" value="1"/>
</dbReference>
<evidence type="ECO:0000256" key="4">
    <source>
        <dbReference type="SAM" id="Phobius"/>
    </source>
</evidence>
<name>E4RXT9_LEAB4</name>
<feature type="transmembrane region" description="Helical" evidence="4">
    <location>
        <begin position="12"/>
        <end position="28"/>
    </location>
</feature>
<comment type="similarity">
    <text evidence="1">Belongs to the glycosyl hydrolase 25 family.</text>
</comment>
<reference evidence="5 6" key="2">
    <citation type="journal article" date="2011" name="Stand. Genomic Sci.">
        <title>Complete genome sequence of Leadbetterella byssophila type strain (4M15).</title>
        <authorList>
            <person name="Abt B."/>
            <person name="Teshima H."/>
            <person name="Lucas S."/>
            <person name="Lapidus A."/>
            <person name="Del Rio T.G."/>
            <person name="Nolan M."/>
            <person name="Tice H."/>
            <person name="Cheng J.F."/>
            <person name="Pitluck S."/>
            <person name="Liolios K."/>
            <person name="Pagani I."/>
            <person name="Ivanova N."/>
            <person name="Mavromatis K."/>
            <person name="Pati A."/>
            <person name="Tapia R."/>
            <person name="Han C."/>
            <person name="Goodwin L."/>
            <person name="Chen A."/>
            <person name="Palaniappan K."/>
            <person name="Land M."/>
            <person name="Hauser L."/>
            <person name="Chang Y.J."/>
            <person name="Jeffries C.D."/>
            <person name="Rohde M."/>
            <person name="Goker M."/>
            <person name="Tindall B.J."/>
            <person name="Detter J.C."/>
            <person name="Woyke T."/>
            <person name="Bristow J."/>
            <person name="Eisen J.A."/>
            <person name="Markowitz V."/>
            <person name="Hugenholtz P."/>
            <person name="Klenk H.P."/>
            <person name="Kyrpides N.C."/>
        </authorList>
    </citation>
    <scope>NUCLEOTIDE SEQUENCE [LARGE SCALE GENOMIC DNA]</scope>
    <source>
        <strain evidence="6">DSM 17132 / JCM 16389 / KACC 11308 / NBRC 106382 / 4M15</strain>
    </source>
</reference>
<sequence length="252" mass="29484">MNVSKIISLRSCYVLTLIVMIVMFPIFVSDGHNTLSVESARYFPPYEQHIHGIDISKHNGEIEWKKVQGHRWADEPFHFTVIKATEGGDLVDAYFRENWKKAREHGFVRGAYHFFTSFTDPEIQAINYLSTVKHEVGDFVPVLDFENDGRTHSERKNLAQNAKVWLKIVEEQTGKKPIIYTNHKIYHKYIKEHLPEYDLWLADYSVYDPSHYQLNKLIMWQLSDGGVVPGIPHAVDLNVFYGSHHKFQKYLF</sequence>
<evidence type="ECO:0000256" key="2">
    <source>
        <dbReference type="ARBA" id="ARBA00022801"/>
    </source>
</evidence>
<evidence type="ECO:0000313" key="5">
    <source>
        <dbReference type="EMBL" id="ADQ19036.1"/>
    </source>
</evidence>
<dbReference type="OrthoDB" id="9798192at2"/>
<dbReference type="AlphaFoldDB" id="E4RXT9"/>